<dbReference type="InterPro" id="IPR000709">
    <property type="entry name" value="Leu_Ile_Val-bd"/>
</dbReference>
<reference evidence="6 7" key="1">
    <citation type="submission" date="2021-02" db="EMBL/GenBank/DDBJ databases">
        <title>Niveibacterium changnyeongensis HC41.</title>
        <authorList>
            <person name="Kang M."/>
        </authorList>
    </citation>
    <scope>NUCLEOTIDE SEQUENCE [LARGE SCALE GENOMIC DNA]</scope>
    <source>
        <strain evidence="6 7">HC41</strain>
    </source>
</reference>
<keyword evidence="4" id="KW-0029">Amino-acid transport</keyword>
<dbReference type="EMBL" id="CP071060">
    <property type="protein sequence ID" value="QSI79277.1"/>
    <property type="molecule type" value="Genomic_DNA"/>
</dbReference>
<dbReference type="Proteomes" id="UP000663570">
    <property type="component" value="Chromosome"/>
</dbReference>
<dbReference type="InterPro" id="IPR051010">
    <property type="entry name" value="BCAA_transport"/>
</dbReference>
<accession>A0ABX7MGH3</accession>
<gene>
    <name evidence="6" type="ORF">JY500_17480</name>
</gene>
<comment type="similarity">
    <text evidence="1">Belongs to the leucine-binding protein family.</text>
</comment>
<evidence type="ECO:0000313" key="6">
    <source>
        <dbReference type="EMBL" id="QSI79277.1"/>
    </source>
</evidence>
<organism evidence="6 7">
    <name type="scientific">Niveibacterium microcysteis</name>
    <dbReference type="NCBI Taxonomy" id="2811415"/>
    <lineage>
        <taxon>Bacteria</taxon>
        <taxon>Pseudomonadati</taxon>
        <taxon>Pseudomonadota</taxon>
        <taxon>Betaproteobacteria</taxon>
        <taxon>Rhodocyclales</taxon>
        <taxon>Rhodocyclaceae</taxon>
        <taxon>Niveibacterium</taxon>
    </lineage>
</organism>
<keyword evidence="7" id="KW-1185">Reference proteome</keyword>
<keyword evidence="2" id="KW-0813">Transport</keyword>
<evidence type="ECO:0000313" key="7">
    <source>
        <dbReference type="Proteomes" id="UP000663570"/>
    </source>
</evidence>
<dbReference type="CDD" id="cd06335">
    <property type="entry name" value="PBP1_ABC_ligand_binding-like"/>
    <property type="match status" value="1"/>
</dbReference>
<evidence type="ECO:0000259" key="5">
    <source>
        <dbReference type="Pfam" id="PF13458"/>
    </source>
</evidence>
<evidence type="ECO:0000256" key="3">
    <source>
        <dbReference type="ARBA" id="ARBA00022729"/>
    </source>
</evidence>
<proteinExistence type="inferred from homology"/>
<dbReference type="InterPro" id="IPR028081">
    <property type="entry name" value="Leu-bd"/>
</dbReference>
<dbReference type="InterPro" id="IPR028082">
    <property type="entry name" value="Peripla_BP_I"/>
</dbReference>
<dbReference type="Pfam" id="PF13458">
    <property type="entry name" value="Peripla_BP_6"/>
    <property type="match status" value="1"/>
</dbReference>
<name>A0ABX7MGH3_9RHOO</name>
<dbReference type="Gene3D" id="3.40.50.2300">
    <property type="match status" value="2"/>
</dbReference>
<keyword evidence="3" id="KW-0732">Signal</keyword>
<evidence type="ECO:0000256" key="4">
    <source>
        <dbReference type="ARBA" id="ARBA00022970"/>
    </source>
</evidence>
<evidence type="ECO:0000256" key="1">
    <source>
        <dbReference type="ARBA" id="ARBA00010062"/>
    </source>
</evidence>
<dbReference type="PANTHER" id="PTHR30483">
    <property type="entry name" value="LEUCINE-SPECIFIC-BINDING PROTEIN"/>
    <property type="match status" value="1"/>
</dbReference>
<dbReference type="PANTHER" id="PTHR30483:SF6">
    <property type="entry name" value="PERIPLASMIC BINDING PROTEIN OF ABC TRANSPORTER FOR NATURAL AMINO ACIDS"/>
    <property type="match status" value="1"/>
</dbReference>
<dbReference type="SUPFAM" id="SSF53822">
    <property type="entry name" value="Periplasmic binding protein-like I"/>
    <property type="match status" value="1"/>
</dbReference>
<dbReference type="PRINTS" id="PR00337">
    <property type="entry name" value="LEUILEVALBP"/>
</dbReference>
<protein>
    <submittedName>
        <fullName evidence="6">ABC transporter substrate-binding protein</fullName>
    </submittedName>
</protein>
<feature type="domain" description="Leucine-binding protein" evidence="5">
    <location>
        <begin position="17"/>
        <end position="341"/>
    </location>
</feature>
<sequence length="393" mass="42257">MALAFGSVQAADDAAKPIKIGVIGPYSGGSAPMGISMLHAVRMAVAEINWKGGLLGRQIQLVERDDEANPEKGEAAARELVEREKVEAMLGIANTGVGLVALKHFQQAKIPVIVNMAAGAPITQQFAPPQVPDSYVFRLAASDSIQTTRLIAEVVERYKFSKFALLGDNTPYGRQGVENLKRAMEARGLKPVFEGGFDLGQTDMQKLIAQSRAAGAQALLVWGIGPELAAIAKARAKEGWKVPLLGSWTLSLDNFIQNAGKAGDGARMTQTFIAEPITSRRQEFLIAYRKQSGLERIPSAVSAAQGYDSMLLLAAAIKQANSTQGTAVRNALENLQAQVFGVVTTYQKPYSHSDHEAITTDMVVTGEIRDGHITYAHKDEMTAVIVGRKTTDR</sequence>
<evidence type="ECO:0000256" key="2">
    <source>
        <dbReference type="ARBA" id="ARBA00022448"/>
    </source>
</evidence>